<evidence type="ECO:0000313" key="2">
    <source>
        <dbReference type="EMBL" id="EYE93926.1"/>
    </source>
</evidence>
<dbReference type="GO" id="GO:0046933">
    <property type="term" value="F:proton-transporting ATP synthase activity, rotational mechanism"/>
    <property type="evidence" value="ECO:0007669"/>
    <property type="project" value="TreeGrafter"/>
</dbReference>
<feature type="non-terminal residue" evidence="2">
    <location>
        <position position="1"/>
    </location>
</feature>
<dbReference type="OrthoDB" id="5561579at2759"/>
<feature type="transmembrane region" description="Helical" evidence="1">
    <location>
        <begin position="93"/>
        <end position="111"/>
    </location>
</feature>
<dbReference type="PANTHER" id="PTHR28161">
    <property type="entry name" value="ATP SYNTHASE SUBUNIT F, MITOCHONDRIAL"/>
    <property type="match status" value="1"/>
</dbReference>
<dbReference type="PANTHER" id="PTHR28161:SF1">
    <property type="entry name" value="ATP SYNTHASE SUBUNIT F, MITOCHONDRIAL"/>
    <property type="match status" value="1"/>
</dbReference>
<name>A0A017SAS5_ASPRC</name>
<dbReference type="InterPro" id="IPR019727">
    <property type="entry name" value="ATP_synth_F0_fsu_mt_fun"/>
</dbReference>
<dbReference type="Pfam" id="PF10791">
    <property type="entry name" value="F1F0-ATPsyn_F"/>
    <property type="match status" value="1"/>
</dbReference>
<dbReference type="GeneID" id="63697417"/>
<sequence>PVTLDNPPGRTPAELFPVLSHTPKFNIIHPLIAITDIGEKAIGAAQDAARMERVVNFYARLPRGAAPEVKPTGLIGRYQARYFSGKNASAAPLAHAIGGILIIGYSMEYYFHLRHHKNHPH</sequence>
<accession>A0A017SAS5</accession>
<dbReference type="Proteomes" id="UP000019804">
    <property type="component" value="Unassembled WGS sequence"/>
</dbReference>
<organism evidence="2 3">
    <name type="scientific">Aspergillus ruber (strain CBS 135680)</name>
    <dbReference type="NCBI Taxonomy" id="1388766"/>
    <lineage>
        <taxon>Eukaryota</taxon>
        <taxon>Fungi</taxon>
        <taxon>Dikarya</taxon>
        <taxon>Ascomycota</taxon>
        <taxon>Pezizomycotina</taxon>
        <taxon>Eurotiomycetes</taxon>
        <taxon>Eurotiomycetidae</taxon>
        <taxon>Eurotiales</taxon>
        <taxon>Aspergillaceae</taxon>
        <taxon>Aspergillus</taxon>
        <taxon>Aspergillus subgen. Aspergillus</taxon>
    </lineage>
</organism>
<dbReference type="STRING" id="1388766.A0A017SAS5"/>
<evidence type="ECO:0008006" key="4">
    <source>
        <dbReference type="Google" id="ProtNLM"/>
    </source>
</evidence>
<dbReference type="AlphaFoldDB" id="A0A017SAS5"/>
<reference evidence="3" key="1">
    <citation type="journal article" date="2014" name="Nat. Commun.">
        <title>Genomic adaptations of the halophilic Dead Sea filamentous fungus Eurotium rubrum.</title>
        <authorList>
            <person name="Kis-Papo T."/>
            <person name="Weig A.R."/>
            <person name="Riley R."/>
            <person name="Persoh D."/>
            <person name="Salamov A."/>
            <person name="Sun H."/>
            <person name="Lipzen A."/>
            <person name="Wasser S.P."/>
            <person name="Rambold G."/>
            <person name="Grigoriev I.V."/>
            <person name="Nevo E."/>
        </authorList>
    </citation>
    <scope>NUCLEOTIDE SEQUENCE [LARGE SCALE GENOMIC DNA]</scope>
    <source>
        <strain evidence="3">CBS 135680</strain>
    </source>
</reference>
<proteinExistence type="predicted"/>
<dbReference type="RefSeq" id="XP_040637614.1">
    <property type="nucleotide sequence ID" value="XM_040782293.1"/>
</dbReference>
<evidence type="ECO:0000256" key="1">
    <source>
        <dbReference type="SAM" id="Phobius"/>
    </source>
</evidence>
<dbReference type="HOGENOM" id="CLU_152700_1_0_1"/>
<dbReference type="EMBL" id="KK088429">
    <property type="protein sequence ID" value="EYE93926.1"/>
    <property type="molecule type" value="Genomic_DNA"/>
</dbReference>
<keyword evidence="1" id="KW-0812">Transmembrane</keyword>
<protein>
    <recommendedName>
        <fullName evidence="4">Mitochondrial F1-F0 ATP synthase subunit F of fungi-domain-containing protein</fullName>
    </recommendedName>
</protein>
<evidence type="ECO:0000313" key="3">
    <source>
        <dbReference type="Proteomes" id="UP000019804"/>
    </source>
</evidence>
<keyword evidence="1" id="KW-0472">Membrane</keyword>
<keyword evidence="1" id="KW-1133">Transmembrane helix</keyword>
<gene>
    <name evidence="2" type="ORF">EURHEDRAFT_413943</name>
</gene>
<keyword evidence="3" id="KW-1185">Reference proteome</keyword>